<keyword evidence="4" id="KW-0520">NAD</keyword>
<organism evidence="9">
    <name type="scientific">Noctiluca scintillans</name>
    <name type="common">Sea sparkle</name>
    <name type="synonym">Red tide dinoflagellate</name>
    <dbReference type="NCBI Taxonomy" id="2966"/>
    <lineage>
        <taxon>Eukaryota</taxon>
        <taxon>Sar</taxon>
        <taxon>Alveolata</taxon>
        <taxon>Dinophyceae</taxon>
        <taxon>Noctilucales</taxon>
        <taxon>Noctilucaceae</taxon>
        <taxon>Noctiluca</taxon>
    </lineage>
</organism>
<gene>
    <name evidence="9" type="ORF">NSCI0253_LOCUS37896</name>
</gene>
<reference evidence="9" key="1">
    <citation type="submission" date="2021-01" db="EMBL/GenBank/DDBJ databases">
        <authorList>
            <person name="Corre E."/>
            <person name="Pelletier E."/>
            <person name="Niang G."/>
            <person name="Scheremetjew M."/>
            <person name="Finn R."/>
            <person name="Kale V."/>
            <person name="Holt S."/>
            <person name="Cochrane G."/>
            <person name="Meng A."/>
            <person name="Brown T."/>
            <person name="Cohen L."/>
        </authorList>
    </citation>
    <scope>NUCLEOTIDE SEQUENCE</scope>
</reference>
<evidence type="ECO:0000256" key="3">
    <source>
        <dbReference type="ARBA" id="ARBA00023002"/>
    </source>
</evidence>
<dbReference type="SUPFAM" id="SSF51735">
    <property type="entry name" value="NAD(P)-binding Rossmann-fold domains"/>
    <property type="match status" value="1"/>
</dbReference>
<dbReference type="EC" id="1.17.1.9" evidence="2"/>
<dbReference type="EMBL" id="HBFQ01053207">
    <property type="protein sequence ID" value="CAD8863541.1"/>
    <property type="molecule type" value="Transcribed_RNA"/>
</dbReference>
<dbReference type="GO" id="GO:0051287">
    <property type="term" value="F:NAD binding"/>
    <property type="evidence" value="ECO:0007669"/>
    <property type="project" value="InterPro"/>
</dbReference>
<dbReference type="AlphaFoldDB" id="A0A7S1FEK8"/>
<accession>A0A7S1FEK8</accession>
<proteinExistence type="inferred from homology"/>
<evidence type="ECO:0000313" key="9">
    <source>
        <dbReference type="EMBL" id="CAD8863541.1"/>
    </source>
</evidence>
<dbReference type="Pfam" id="PF00389">
    <property type="entry name" value="2-Hacid_dh"/>
    <property type="match status" value="1"/>
</dbReference>
<dbReference type="InterPro" id="IPR006139">
    <property type="entry name" value="D-isomer_2_OHA_DH_cat_dom"/>
</dbReference>
<dbReference type="SUPFAM" id="SSF52283">
    <property type="entry name" value="Formate/glycerate dehydrogenase catalytic domain-like"/>
    <property type="match status" value="1"/>
</dbReference>
<dbReference type="InterPro" id="IPR006140">
    <property type="entry name" value="D-isomer_DH_NAD-bd"/>
</dbReference>
<protein>
    <recommendedName>
        <fullName evidence="2">formate dehydrogenase</fullName>
        <ecNumber evidence="2">1.17.1.9</ecNumber>
    </recommendedName>
</protein>
<dbReference type="PANTHER" id="PTHR42938:SF9">
    <property type="entry name" value="FORMATE DEHYDROGENASE 1"/>
    <property type="match status" value="1"/>
</dbReference>
<dbReference type="NCBIfam" id="NF005750">
    <property type="entry name" value="PRK07574.1"/>
    <property type="match status" value="1"/>
</dbReference>
<keyword evidence="6" id="KW-0732">Signal</keyword>
<feature type="domain" description="D-isomer specific 2-hydroxyacid dehydrogenase catalytic" evidence="7">
    <location>
        <begin position="79"/>
        <end position="380"/>
    </location>
</feature>
<sequence>MAQAIWVKFVFSSLVRFDMKILLVLYPDPTTGYPPNYVRDGIPSITGYADGSSTPSPDAIDYTPGQLLGCVSGELGLRKFLEELGHTLVVTSDKDGEDSVVDREIVDADYIISQPFWPAYVTAERMAKASNLKMCITAGVGSDHVDLAEAAKRNIDVCEVSFCNSISVSEHVVMMILSLVRNYIPSNQWTATGWNIADCVQRAYDVEGMKVGTVAAGRIGLAVLKRLYAFDCELHYTDKHRLPQDVEEKYNLHYHEDWKEMVSTMDVVTLNCPLHPETEHMVNAESIGLFKRGAFLVNTARGKLCDRDVVAAALQSGALGGYAGDVWFPQPPPSDHPWRSMPWHGMTPHTSGTTLSAQTRYAAGVREILECSFAGKDLRSEYQIVTKGKLAGAGAHAYTEGNTTKGSEVAGKTA</sequence>
<dbReference type="Pfam" id="PF02826">
    <property type="entry name" value="2-Hacid_dh_C"/>
    <property type="match status" value="1"/>
</dbReference>
<evidence type="ECO:0000256" key="5">
    <source>
        <dbReference type="RuleBase" id="RU003719"/>
    </source>
</evidence>
<dbReference type="PROSITE" id="PS00671">
    <property type="entry name" value="D_2_HYDROXYACID_DH_3"/>
    <property type="match status" value="1"/>
</dbReference>
<comment type="catalytic activity">
    <reaction evidence="1">
        <text>formate + NAD(+) = CO2 + NADH</text>
        <dbReference type="Rhea" id="RHEA:15985"/>
        <dbReference type="ChEBI" id="CHEBI:15740"/>
        <dbReference type="ChEBI" id="CHEBI:16526"/>
        <dbReference type="ChEBI" id="CHEBI:57540"/>
        <dbReference type="ChEBI" id="CHEBI:57945"/>
        <dbReference type="EC" id="1.17.1.9"/>
    </reaction>
</comment>
<dbReference type="Gene3D" id="3.40.50.720">
    <property type="entry name" value="NAD(P)-binding Rossmann-like Domain"/>
    <property type="match status" value="2"/>
</dbReference>
<dbReference type="InterPro" id="IPR036291">
    <property type="entry name" value="NAD(P)-bd_dom_sf"/>
</dbReference>
<evidence type="ECO:0000259" key="7">
    <source>
        <dbReference type="Pfam" id="PF00389"/>
    </source>
</evidence>
<dbReference type="PROSITE" id="PS00065">
    <property type="entry name" value="D_2_HYDROXYACID_DH_1"/>
    <property type="match status" value="1"/>
</dbReference>
<evidence type="ECO:0000259" key="8">
    <source>
        <dbReference type="Pfam" id="PF02826"/>
    </source>
</evidence>
<dbReference type="CDD" id="cd05302">
    <property type="entry name" value="FDH"/>
    <property type="match status" value="1"/>
</dbReference>
<evidence type="ECO:0000256" key="1">
    <source>
        <dbReference type="ARBA" id="ARBA00000455"/>
    </source>
</evidence>
<dbReference type="InterPro" id="IPR033689">
    <property type="entry name" value="FDH_NAD-dep"/>
</dbReference>
<comment type="similarity">
    <text evidence="5">Belongs to the D-isomer specific 2-hydroxyacid dehydrogenase family.</text>
</comment>
<evidence type="ECO:0000256" key="6">
    <source>
        <dbReference type="SAM" id="SignalP"/>
    </source>
</evidence>
<dbReference type="InterPro" id="IPR029752">
    <property type="entry name" value="D-isomer_DH_CS1"/>
</dbReference>
<feature type="signal peptide" evidence="6">
    <location>
        <begin position="1"/>
        <end position="32"/>
    </location>
</feature>
<feature type="chain" id="PRO_5031478136" description="formate dehydrogenase" evidence="6">
    <location>
        <begin position="33"/>
        <end position="414"/>
    </location>
</feature>
<feature type="domain" description="D-isomer specific 2-hydroxyacid dehydrogenase NAD-binding" evidence="8">
    <location>
        <begin position="173"/>
        <end position="351"/>
    </location>
</feature>
<dbReference type="InterPro" id="IPR029753">
    <property type="entry name" value="D-isomer_DH_CS"/>
</dbReference>
<name>A0A7S1FEK8_NOCSC</name>
<dbReference type="GO" id="GO:0016616">
    <property type="term" value="F:oxidoreductase activity, acting on the CH-OH group of donors, NAD or NADP as acceptor"/>
    <property type="evidence" value="ECO:0007669"/>
    <property type="project" value="InterPro"/>
</dbReference>
<evidence type="ECO:0000256" key="2">
    <source>
        <dbReference type="ARBA" id="ARBA00013128"/>
    </source>
</evidence>
<evidence type="ECO:0000256" key="4">
    <source>
        <dbReference type="ARBA" id="ARBA00023027"/>
    </source>
</evidence>
<keyword evidence="3 5" id="KW-0560">Oxidoreductase</keyword>
<dbReference type="PANTHER" id="PTHR42938">
    <property type="entry name" value="FORMATE DEHYDROGENASE 1"/>
    <property type="match status" value="1"/>
</dbReference>
<dbReference type="GO" id="GO:0008863">
    <property type="term" value="F:formate dehydrogenase (NAD+) activity"/>
    <property type="evidence" value="ECO:0007669"/>
    <property type="project" value="UniProtKB-EC"/>
</dbReference>